<dbReference type="EMBL" id="MF416405">
    <property type="protein sequence ID" value="AWB14672.1"/>
    <property type="molecule type" value="Genomic_RNA"/>
</dbReference>
<dbReference type="GO" id="GO:0019031">
    <property type="term" value="C:viral envelope"/>
    <property type="evidence" value="ECO:0007669"/>
    <property type="project" value="InterPro"/>
</dbReference>
<accession>A0A2S0SZ82</accession>
<keyword evidence="1" id="KW-1133">Transmembrane helix</keyword>
<evidence type="ECO:0000256" key="1">
    <source>
        <dbReference type="SAM" id="Phobius"/>
    </source>
</evidence>
<sequence length="171" mass="18870">MGGLEFCDQTSWYQILIAFSLTYTPIAIYSLKVFRGTLAGIVNIFIFINCCVSFVYLMYHHSVTNTVALSLGAVIALVWGFYTLVKIVNWMVLRCRLCFLGRSYILAPPSHVDTSDGRQSLTTSSTTAFVVRKPGSTLVNGQLVPDFQRLVLGGKKAVSKGAVNLLKYVSK</sequence>
<reference evidence="2" key="1">
    <citation type="submission" date="2017-06" db="EMBL/GenBank/DDBJ databases">
        <authorList>
            <person name="Kim H.J."/>
            <person name="Triplett B.A."/>
        </authorList>
    </citation>
    <scope>NUCLEOTIDE SEQUENCE</scope>
    <source>
        <strain evidence="2">NYC/Manhattan/Pool1</strain>
    </source>
</reference>
<dbReference type="InterPro" id="IPR001332">
    <property type="entry name" value="Arteri_GP5"/>
</dbReference>
<feature type="transmembrane region" description="Helical" evidence="1">
    <location>
        <begin position="71"/>
        <end position="93"/>
    </location>
</feature>
<dbReference type="Pfam" id="PF00951">
    <property type="entry name" value="Arteri_Gl"/>
    <property type="match status" value="1"/>
</dbReference>
<keyword evidence="1" id="KW-0472">Membrane</keyword>
<feature type="transmembrane region" description="Helical" evidence="1">
    <location>
        <begin position="38"/>
        <end position="59"/>
    </location>
</feature>
<organism evidence="2">
    <name type="scientific">Lactate dehydrogenase-elevating virus</name>
    <name type="common">LDV</name>
    <dbReference type="NCBI Taxonomy" id="11048"/>
    <lineage>
        <taxon>Viruses</taxon>
        <taxon>Riboviria</taxon>
        <taxon>Orthornavirae</taxon>
        <taxon>Pisuviricota</taxon>
        <taxon>Pisoniviricetes</taxon>
        <taxon>Nidovirales</taxon>
        <taxon>Arnidovirineae</taxon>
        <taxon>Arteriviridae</taxon>
        <taxon>Variarterivirinae</taxon>
        <taxon>Gammaarterivirus</taxon>
        <taxon>Gammaarterivirus lacdeh</taxon>
    </lineage>
</organism>
<keyword evidence="1" id="KW-0812">Transmembrane</keyword>
<feature type="transmembrane region" description="Helical" evidence="1">
    <location>
        <begin position="12"/>
        <end position="31"/>
    </location>
</feature>
<name>A0A2S0SZ82_LDV</name>
<protein>
    <submittedName>
        <fullName evidence="2">M</fullName>
    </submittedName>
</protein>
<evidence type="ECO:0000313" key="2">
    <source>
        <dbReference type="EMBL" id="AWB14672.1"/>
    </source>
</evidence>
<reference evidence="2" key="2">
    <citation type="journal article" date="2018" name="MBio">
        <title>Viral Diversity of House Mice in New York City.</title>
        <authorList>
            <person name="Willams S.H."/>
            <person name="Che X."/>
            <person name="Garcia J.A."/>
            <person name="Klena J.D."/>
            <person name="Lee B."/>
            <person name="Muller D."/>
            <person name="Ulrich W."/>
            <person name="Corrigan R.M."/>
            <person name="Nichol S."/>
            <person name="Jain K."/>
            <person name="Lipkin W.I."/>
        </authorList>
    </citation>
    <scope>NUCLEOTIDE SEQUENCE</scope>
    <source>
        <strain evidence="2">NYC/Manhattan/Pool1</strain>
    </source>
</reference>
<proteinExistence type="predicted"/>
<organismHost>
    <name type="scientific">Mus musculus domesticus</name>
    <name type="common">western European house mouse</name>
    <dbReference type="NCBI Taxonomy" id="10092"/>
</organismHost>